<reference evidence="5 6" key="1">
    <citation type="journal article" date="2014" name="Int. J. Syst. Evol. Microbiol.">
        <title>Complete genome sequence of Corynebacterium casei LMG S-19264T (=DSM 44701T), isolated from a smear-ripened cheese.</title>
        <authorList>
            <consortium name="US DOE Joint Genome Institute (JGI-PGF)"/>
            <person name="Walter F."/>
            <person name="Albersmeier A."/>
            <person name="Kalinowski J."/>
            <person name="Ruckert C."/>
        </authorList>
    </citation>
    <scope>NUCLEOTIDE SEQUENCE [LARGE SCALE GENOMIC DNA]</scope>
    <source>
        <strain evidence="5 6">CGMCC 1.7286</strain>
    </source>
</reference>
<evidence type="ECO:0000256" key="3">
    <source>
        <dbReference type="PROSITE-ProRule" id="PRU10038"/>
    </source>
</evidence>
<keyword evidence="2" id="KW-0378">Hydrolase</keyword>
<dbReference type="InterPro" id="IPR029058">
    <property type="entry name" value="AB_hydrolase_fold"/>
</dbReference>
<dbReference type="SUPFAM" id="SSF53474">
    <property type="entry name" value="alpha/beta-Hydrolases"/>
    <property type="match status" value="1"/>
</dbReference>
<dbReference type="Proteomes" id="UP000599578">
    <property type="component" value="Unassembled WGS sequence"/>
</dbReference>
<protein>
    <recommendedName>
        <fullName evidence="4">Alpha/beta hydrolase fold-3 domain-containing protein</fullName>
    </recommendedName>
</protein>
<feature type="active site" evidence="3">
    <location>
        <position position="172"/>
    </location>
</feature>
<evidence type="ECO:0000313" key="5">
    <source>
        <dbReference type="EMBL" id="GGO80188.1"/>
    </source>
</evidence>
<comment type="caution">
    <text evidence="5">The sequence shown here is derived from an EMBL/GenBank/DDBJ whole genome shotgun (WGS) entry which is preliminary data.</text>
</comment>
<dbReference type="InterPro" id="IPR050300">
    <property type="entry name" value="GDXG_lipolytic_enzyme"/>
</dbReference>
<evidence type="ECO:0000256" key="1">
    <source>
        <dbReference type="ARBA" id="ARBA00010515"/>
    </source>
</evidence>
<dbReference type="AlphaFoldDB" id="A0A918DRM2"/>
<dbReference type="PROSITE" id="PS01174">
    <property type="entry name" value="LIPASE_GDXG_SER"/>
    <property type="match status" value="1"/>
</dbReference>
<organism evidence="5 6">
    <name type="scientific">Marinobacterium nitratireducens</name>
    <dbReference type="NCBI Taxonomy" id="518897"/>
    <lineage>
        <taxon>Bacteria</taxon>
        <taxon>Pseudomonadati</taxon>
        <taxon>Pseudomonadota</taxon>
        <taxon>Gammaproteobacteria</taxon>
        <taxon>Oceanospirillales</taxon>
        <taxon>Oceanospirillaceae</taxon>
        <taxon>Marinobacterium</taxon>
    </lineage>
</organism>
<dbReference type="Pfam" id="PF07859">
    <property type="entry name" value="Abhydrolase_3"/>
    <property type="match status" value="1"/>
</dbReference>
<dbReference type="RefSeq" id="WP_188860082.1">
    <property type="nucleotide sequence ID" value="NZ_BMLT01000003.1"/>
</dbReference>
<feature type="domain" description="Alpha/beta hydrolase fold-3" evidence="4">
    <location>
        <begin position="98"/>
        <end position="298"/>
    </location>
</feature>
<dbReference type="EMBL" id="BMLT01000003">
    <property type="protein sequence ID" value="GGO80188.1"/>
    <property type="molecule type" value="Genomic_DNA"/>
</dbReference>
<evidence type="ECO:0000256" key="2">
    <source>
        <dbReference type="ARBA" id="ARBA00022801"/>
    </source>
</evidence>
<dbReference type="Gene3D" id="3.40.50.1820">
    <property type="entry name" value="alpha/beta hydrolase"/>
    <property type="match status" value="1"/>
</dbReference>
<dbReference type="InterPro" id="IPR013094">
    <property type="entry name" value="AB_hydrolase_3"/>
</dbReference>
<gene>
    <name evidence="5" type="ORF">GCM10011348_16340</name>
</gene>
<dbReference type="GO" id="GO:0016787">
    <property type="term" value="F:hydrolase activity"/>
    <property type="evidence" value="ECO:0007669"/>
    <property type="project" value="UniProtKB-KW"/>
</dbReference>
<accession>A0A918DRM2</accession>
<dbReference type="PANTHER" id="PTHR48081:SF8">
    <property type="entry name" value="ALPHA_BETA HYDROLASE FOLD-3 DOMAIN-CONTAINING PROTEIN-RELATED"/>
    <property type="match status" value="1"/>
</dbReference>
<evidence type="ECO:0000313" key="6">
    <source>
        <dbReference type="Proteomes" id="UP000599578"/>
    </source>
</evidence>
<dbReference type="InterPro" id="IPR033140">
    <property type="entry name" value="Lipase_GDXG_put_SER_AS"/>
</dbReference>
<comment type="similarity">
    <text evidence="1">Belongs to the 'GDXG' lipolytic enzyme family.</text>
</comment>
<evidence type="ECO:0000259" key="4">
    <source>
        <dbReference type="Pfam" id="PF07859"/>
    </source>
</evidence>
<dbReference type="PANTHER" id="PTHR48081">
    <property type="entry name" value="AB HYDROLASE SUPERFAMILY PROTEIN C4A8.06C"/>
    <property type="match status" value="1"/>
</dbReference>
<sequence length="324" mass="35528">MNDQESPASMLGSRDYTTGPFVNHRVSWRARLLNRALRTFVKSRMSGPPEIPALRRFMLKTDGRLALSVGQNIEVQSLKVSGVPCHSLTRQQPSSRTLLYLHGGGFCAHTPKTYDGFAARLCEAFDANALLPDYRLAPEHPFPAAIDDSLAAYRYLLDQDIDPGRIVVAGDSAGGCLALALMMRLRREGLPMPGCVVTMSPATDHPDNEPDLEAATQHDPMFSPEVLRLFASSYVPRAEDRSNPEALPLHGSYEGLPPLQIHVGSTEALLSHSTRAAAKAKAAGVEVSLNVWDSMPHVHPIFHLIPESRQAIDMMAAFVRRHLP</sequence>
<keyword evidence="6" id="KW-1185">Reference proteome</keyword>
<proteinExistence type="inferred from homology"/>
<name>A0A918DRM2_9GAMM</name>